<accession>A0A812EXX9</accession>
<dbReference type="NCBIfam" id="TIGR00069">
    <property type="entry name" value="hisD"/>
    <property type="match status" value="1"/>
</dbReference>
<feature type="binding site" evidence="8">
    <location>
        <position position="406"/>
    </location>
    <ligand>
        <name>substrate</name>
    </ligand>
</feature>
<sequence>MRIIKVTNPDSFARQKEPISDLKQVRAILEKVRQQGDTALREFESKFNKVSLSSLRVSKSEIADAYKNVTEDQLDAIKMARKNLARVESTLKQHLKKIQMASGGTKIAKSFVPLGRVGCYVPGGLARYPSSAVMSIVPAKIAGVGQVIVATPPNRQGKIDPLVLVASDLCGADMIFKVSGAHAIAALAYGTESIPQVDKIVGPGGAFVTAAKHLVSERVSIDMLAGPTELGIIADDLADPEIVAADLISQSEHSSDTVCFLLTTSKKLADRVKQSIKKQAPTARRGKIVMQSLEQNGFIALCKSQSDMINLANRLAPEHLQIMTKNPKKISDKISTAGLVLVGNHTPSAASDYLFGTNHILPTNRLGRSRGSLSVLDFVKVQTTVESSRQALRKIEKHLRTLAESEDLPNHYEAVRKRL</sequence>
<dbReference type="InterPro" id="IPR012131">
    <property type="entry name" value="Hstdl_DH"/>
</dbReference>
<keyword evidence="6" id="KW-0520">NAD</keyword>
<keyword evidence="6" id="KW-0028">Amino-acid biosynthesis</keyword>
<keyword evidence="5 6" id="KW-0560">Oxidoreductase</keyword>
<evidence type="ECO:0000256" key="7">
    <source>
        <dbReference type="PIRSR" id="PIRSR000099-1"/>
    </source>
</evidence>
<name>A0A812EXX9_9ARCH</name>
<dbReference type="GO" id="GO:0004399">
    <property type="term" value="F:histidinol dehydrogenase activity"/>
    <property type="evidence" value="ECO:0007669"/>
    <property type="project" value="UniProtKB-UniRule"/>
</dbReference>
<evidence type="ECO:0000256" key="6">
    <source>
        <dbReference type="PIRNR" id="PIRNR000099"/>
    </source>
</evidence>
<feature type="binding site" evidence="9">
    <location>
        <position position="250"/>
    </location>
    <ligand>
        <name>Zn(2+)</name>
        <dbReference type="ChEBI" id="CHEBI:29105"/>
    </ligand>
</feature>
<dbReference type="PROSITE" id="PS00611">
    <property type="entry name" value="HISOL_DEHYDROGENASE"/>
    <property type="match status" value="1"/>
</dbReference>
<dbReference type="SUPFAM" id="SSF53720">
    <property type="entry name" value="ALDH-like"/>
    <property type="match status" value="1"/>
</dbReference>
<organism evidence="11 12">
    <name type="scientific">Candidatus Nitrosotenuis uzonensis</name>
    <dbReference type="NCBI Taxonomy" id="1407055"/>
    <lineage>
        <taxon>Archaea</taxon>
        <taxon>Nitrososphaerota</taxon>
        <taxon>Candidatus Nitrosotenuis</taxon>
    </lineage>
</organism>
<feature type="binding site" evidence="8">
    <location>
        <position position="411"/>
    </location>
    <ligand>
        <name>substrate</name>
    </ligand>
</feature>
<dbReference type="Pfam" id="PF00815">
    <property type="entry name" value="Histidinol_dh"/>
    <property type="match status" value="1"/>
</dbReference>
<feature type="active site" description="Proton acceptor" evidence="7">
    <location>
        <position position="318"/>
    </location>
</feature>
<feature type="active site" description="Proton acceptor" evidence="7">
    <location>
        <position position="319"/>
    </location>
</feature>
<dbReference type="AlphaFoldDB" id="A0A812EXX9"/>
<feature type="binding site" evidence="8">
    <location>
        <position position="250"/>
    </location>
    <ligand>
        <name>substrate</name>
    </ligand>
</feature>
<evidence type="ECO:0000313" key="12">
    <source>
        <dbReference type="Proteomes" id="UP000655759"/>
    </source>
</evidence>
<dbReference type="EMBL" id="CAJNAQ010000002">
    <property type="protein sequence ID" value="CAE6487203.1"/>
    <property type="molecule type" value="Genomic_DNA"/>
</dbReference>
<evidence type="ECO:0000256" key="1">
    <source>
        <dbReference type="ARBA" id="ARBA00010178"/>
    </source>
</evidence>
<comment type="catalytic activity">
    <reaction evidence="6">
        <text>L-histidinol + 2 NAD(+) + H2O = L-histidine + 2 NADH + 3 H(+)</text>
        <dbReference type="Rhea" id="RHEA:20641"/>
        <dbReference type="ChEBI" id="CHEBI:15377"/>
        <dbReference type="ChEBI" id="CHEBI:15378"/>
        <dbReference type="ChEBI" id="CHEBI:57540"/>
        <dbReference type="ChEBI" id="CHEBI:57595"/>
        <dbReference type="ChEBI" id="CHEBI:57699"/>
        <dbReference type="ChEBI" id="CHEBI:57945"/>
        <dbReference type="EC" id="1.1.1.23"/>
    </reaction>
</comment>
<feature type="binding site" evidence="9">
    <location>
        <position position="411"/>
    </location>
    <ligand>
        <name>Zn(2+)</name>
        <dbReference type="ChEBI" id="CHEBI:29105"/>
    </ligand>
</feature>
<comment type="caution">
    <text evidence="11">The sequence shown here is derived from an EMBL/GenBank/DDBJ whole genome shotgun (WGS) entry which is preliminary data.</text>
</comment>
<dbReference type="InterPro" id="IPR016161">
    <property type="entry name" value="Ald_DH/histidinol_DH"/>
</dbReference>
<dbReference type="Gene3D" id="3.40.50.1980">
    <property type="entry name" value="Nitrogenase molybdenum iron protein domain"/>
    <property type="match status" value="2"/>
</dbReference>
<dbReference type="RefSeq" id="WP_205097985.1">
    <property type="nucleotide sequence ID" value="NZ_CAJNAQ010000002.1"/>
</dbReference>
<evidence type="ECO:0000256" key="5">
    <source>
        <dbReference type="ARBA" id="ARBA00023002"/>
    </source>
</evidence>
<feature type="binding site" evidence="8">
    <location>
        <position position="253"/>
    </location>
    <ligand>
        <name>substrate</name>
    </ligand>
</feature>
<evidence type="ECO:0000256" key="8">
    <source>
        <dbReference type="PIRSR" id="PIRSR000099-3"/>
    </source>
</evidence>
<protein>
    <recommendedName>
        <fullName evidence="2 6">Histidinol dehydrogenase</fullName>
        <shortName evidence="6">HDH</shortName>
        <ecNumber evidence="6">1.1.1.23</ecNumber>
    </recommendedName>
</protein>
<dbReference type="InterPro" id="IPR001692">
    <property type="entry name" value="Histidinol_DH_CS"/>
</dbReference>
<evidence type="ECO:0000256" key="4">
    <source>
        <dbReference type="ARBA" id="ARBA00022833"/>
    </source>
</evidence>
<keyword evidence="3 9" id="KW-0479">Metal-binding</keyword>
<dbReference type="UniPathway" id="UPA00031">
    <property type="reaction ID" value="UER00014"/>
</dbReference>
<keyword evidence="4 9" id="KW-0862">Zinc</keyword>
<comment type="cofactor">
    <cofactor evidence="9">
        <name>Zn(2+)</name>
        <dbReference type="ChEBI" id="CHEBI:29105"/>
    </cofactor>
    <text evidence="9">Binds 1 zinc ion per subunit.</text>
</comment>
<feature type="binding site" evidence="8">
    <location>
        <position position="228"/>
    </location>
    <ligand>
        <name>substrate</name>
    </ligand>
</feature>
<feature type="binding site" evidence="9">
    <location>
        <position position="253"/>
    </location>
    <ligand>
        <name>Zn(2+)</name>
        <dbReference type="ChEBI" id="CHEBI:29105"/>
    </ligand>
</feature>
<evidence type="ECO:0000256" key="2">
    <source>
        <dbReference type="ARBA" id="ARBA00016531"/>
    </source>
</evidence>
<comment type="pathway">
    <text evidence="6">Amino-acid biosynthesis; L-histidine biosynthesis; L-histidine from 5-phospho-alpha-D-ribose 1-diphosphate: step 9/9.</text>
</comment>
<comment type="similarity">
    <text evidence="1 6 10">Belongs to the histidinol dehydrogenase family.</text>
</comment>
<dbReference type="GO" id="GO:0051287">
    <property type="term" value="F:NAD binding"/>
    <property type="evidence" value="ECO:0007669"/>
    <property type="project" value="InterPro"/>
</dbReference>
<dbReference type="Gene3D" id="1.20.5.1300">
    <property type="match status" value="1"/>
</dbReference>
<feature type="binding site" evidence="8">
    <location>
        <position position="352"/>
    </location>
    <ligand>
        <name>substrate</name>
    </ligand>
</feature>
<evidence type="ECO:0000313" key="11">
    <source>
        <dbReference type="EMBL" id="CAE6487203.1"/>
    </source>
</evidence>
<dbReference type="Proteomes" id="UP000655759">
    <property type="component" value="Unassembled WGS sequence"/>
</dbReference>
<dbReference type="GO" id="GO:0005737">
    <property type="term" value="C:cytoplasm"/>
    <property type="evidence" value="ECO:0007669"/>
    <property type="project" value="TreeGrafter"/>
</dbReference>
<dbReference type="EC" id="1.1.1.23" evidence="6"/>
<dbReference type="PRINTS" id="PR00083">
    <property type="entry name" value="HOLDHDRGNASE"/>
</dbReference>
<keyword evidence="6" id="KW-0368">Histidine biosynthesis</keyword>
<dbReference type="GO" id="GO:0000105">
    <property type="term" value="P:L-histidine biosynthetic process"/>
    <property type="evidence" value="ECO:0007669"/>
    <property type="project" value="UniProtKB-UniRule"/>
</dbReference>
<evidence type="ECO:0000256" key="10">
    <source>
        <dbReference type="RuleBase" id="RU004175"/>
    </source>
</evidence>
<dbReference type="PANTHER" id="PTHR21256">
    <property type="entry name" value="HISTIDINOL DEHYDROGENASE HDH"/>
    <property type="match status" value="1"/>
</dbReference>
<feature type="binding site" evidence="8">
    <location>
        <position position="319"/>
    </location>
    <ligand>
        <name>substrate</name>
    </ligand>
</feature>
<comment type="function">
    <text evidence="6">Catalyzes the sequential NAD-dependent oxidations of L-histidinol to L-histidinaldehyde and then to L-histidine.</text>
</comment>
<evidence type="ECO:0000256" key="3">
    <source>
        <dbReference type="ARBA" id="ARBA00022723"/>
    </source>
</evidence>
<dbReference type="InterPro" id="IPR022695">
    <property type="entry name" value="Histidinol_DH_monofunct"/>
</dbReference>
<dbReference type="GO" id="GO:0046872">
    <property type="term" value="F:metal ion binding"/>
    <property type="evidence" value="ECO:0007669"/>
    <property type="project" value="UniProtKB-KW"/>
</dbReference>
<dbReference type="PIRSF" id="PIRSF000099">
    <property type="entry name" value="Histidinol_dh"/>
    <property type="match status" value="1"/>
</dbReference>
<feature type="binding site" evidence="9">
    <location>
        <position position="352"/>
    </location>
    <ligand>
        <name>Zn(2+)</name>
        <dbReference type="ChEBI" id="CHEBI:29105"/>
    </ligand>
</feature>
<dbReference type="FunFam" id="3.40.50.1980:FF:000001">
    <property type="entry name" value="Histidinol dehydrogenase"/>
    <property type="match status" value="1"/>
</dbReference>
<evidence type="ECO:0000256" key="9">
    <source>
        <dbReference type="PIRSR" id="PIRSR000099-4"/>
    </source>
</evidence>
<dbReference type="PANTHER" id="PTHR21256:SF2">
    <property type="entry name" value="HISTIDINE BIOSYNTHESIS TRIFUNCTIONAL PROTEIN"/>
    <property type="match status" value="1"/>
</dbReference>
<proteinExistence type="inferred from homology"/>
<gene>
    <name evidence="11" type="primary">hisD</name>
    <name evidence="11" type="ORF">NUZ5A_20276</name>
</gene>
<reference evidence="11" key="1">
    <citation type="submission" date="2021-02" db="EMBL/GenBank/DDBJ databases">
        <authorList>
            <person name="Han P."/>
        </authorList>
    </citation>
    <scope>NUCLEOTIDE SEQUENCE</scope>
    <source>
        <strain evidence="11">Candidatus Nitrosotenuis uzonensis 5A</strain>
    </source>
</reference>
<dbReference type="CDD" id="cd06572">
    <property type="entry name" value="Histidinol_dh"/>
    <property type="match status" value="1"/>
</dbReference>